<sequence>MQAEAGQAAPEVHRTMFLSDLHLGAHGCRAEAILGFLERNDAETIYLVGDIFDIWDPLILHWGARQERVVEILRARAAAGRRLVYLVGNHDRALMRLPAANWPARVRLPVEPLRQAVHRAADGMRYLVLHGDVCDARLLRFHICTRVGSRIDGILRLIDSGLRALRLRFGREARGPIEMLLRGLNGVFYRSHAHERRLVALAEAAECDGIVCGHFHLAALHDDLRRRYVNCGDWTDSCTAVVEGHDGRLRLLSWGGEGVAAAPEMQPARPPAIAEVL</sequence>
<keyword evidence="2" id="KW-0997">Cell inner membrane</keyword>
<dbReference type="InterPro" id="IPR043461">
    <property type="entry name" value="LpxH-like"/>
</dbReference>
<dbReference type="Proteomes" id="UP001517376">
    <property type="component" value="Unassembled WGS sequence"/>
</dbReference>
<dbReference type="Gene3D" id="3.60.21.10">
    <property type="match status" value="1"/>
</dbReference>
<evidence type="ECO:0000313" key="8">
    <source>
        <dbReference type="Proteomes" id="UP001517376"/>
    </source>
</evidence>
<evidence type="ECO:0000256" key="1">
    <source>
        <dbReference type="ARBA" id="ARBA00022475"/>
    </source>
</evidence>
<dbReference type="EMBL" id="JAAATW010000007">
    <property type="protein sequence ID" value="NBE09566.1"/>
    <property type="molecule type" value="Genomic_DNA"/>
</dbReference>
<keyword evidence="3" id="KW-0479">Metal-binding</keyword>
<evidence type="ECO:0000256" key="4">
    <source>
        <dbReference type="ARBA" id="ARBA00023136"/>
    </source>
</evidence>
<dbReference type="PANTHER" id="PTHR34990:SF2">
    <property type="entry name" value="BLL8164 PROTEIN"/>
    <property type="match status" value="1"/>
</dbReference>
<comment type="caution">
    <text evidence="7">The sequence shown here is derived from an EMBL/GenBank/DDBJ whole genome shotgun (WGS) entry which is preliminary data.</text>
</comment>
<dbReference type="PANTHER" id="PTHR34990">
    <property type="entry name" value="UDP-2,3-DIACYLGLUCOSAMINE HYDROLASE-RELATED"/>
    <property type="match status" value="1"/>
</dbReference>
<proteinExistence type="predicted"/>
<name>A0ABW9YBM8_9RHOB</name>
<keyword evidence="1" id="KW-1003">Cell membrane</keyword>
<feature type="domain" description="Calcineurin-like phosphoesterase" evidence="6">
    <location>
        <begin position="14"/>
        <end position="216"/>
    </location>
</feature>
<keyword evidence="8" id="KW-1185">Reference proteome</keyword>
<dbReference type="Pfam" id="PF00149">
    <property type="entry name" value="Metallophos"/>
    <property type="match status" value="1"/>
</dbReference>
<dbReference type="CDD" id="cd07398">
    <property type="entry name" value="MPP_YbbF-LpxH"/>
    <property type="match status" value="1"/>
</dbReference>
<dbReference type="InterPro" id="IPR029052">
    <property type="entry name" value="Metallo-depent_PP-like"/>
</dbReference>
<evidence type="ECO:0000256" key="2">
    <source>
        <dbReference type="ARBA" id="ARBA00022519"/>
    </source>
</evidence>
<dbReference type="SUPFAM" id="SSF56300">
    <property type="entry name" value="Metallo-dependent phosphatases"/>
    <property type="match status" value="1"/>
</dbReference>
<dbReference type="RefSeq" id="WP_161768620.1">
    <property type="nucleotide sequence ID" value="NZ_JAAATW010000007.1"/>
</dbReference>
<evidence type="ECO:0000313" key="7">
    <source>
        <dbReference type="EMBL" id="NBE09566.1"/>
    </source>
</evidence>
<evidence type="ECO:0000259" key="6">
    <source>
        <dbReference type="Pfam" id="PF00149"/>
    </source>
</evidence>
<organism evidence="7 8">
    <name type="scientific">Paragemmobacter ruber</name>
    <dbReference type="NCBI Taxonomy" id="1985673"/>
    <lineage>
        <taxon>Bacteria</taxon>
        <taxon>Pseudomonadati</taxon>
        <taxon>Pseudomonadota</taxon>
        <taxon>Alphaproteobacteria</taxon>
        <taxon>Rhodobacterales</taxon>
        <taxon>Paracoccaceae</taxon>
        <taxon>Paragemmobacter</taxon>
    </lineage>
</organism>
<keyword evidence="5" id="KW-0464">Manganese</keyword>
<accession>A0ABW9YBM8</accession>
<dbReference type="InterPro" id="IPR004843">
    <property type="entry name" value="Calcineurin-like_PHP"/>
</dbReference>
<evidence type="ECO:0000256" key="3">
    <source>
        <dbReference type="ARBA" id="ARBA00022723"/>
    </source>
</evidence>
<evidence type="ECO:0000256" key="5">
    <source>
        <dbReference type="ARBA" id="ARBA00023211"/>
    </source>
</evidence>
<reference evidence="8" key="1">
    <citation type="submission" date="2020-01" db="EMBL/GenBank/DDBJ databases">
        <title>Sphingomonas sp. strain CSW-10.</title>
        <authorList>
            <person name="Chen W.-M."/>
        </authorList>
    </citation>
    <scope>NUCLEOTIDE SEQUENCE [LARGE SCALE GENOMIC DNA]</scope>
    <source>
        <strain evidence="8">CCP-1</strain>
    </source>
</reference>
<keyword evidence="4" id="KW-0472">Membrane</keyword>
<protein>
    <submittedName>
        <fullName evidence="7">UDP-2,3-diacylglucosamine diphosphatase</fullName>
    </submittedName>
</protein>
<gene>
    <name evidence="7" type="ORF">GU920_18640</name>
</gene>